<dbReference type="EMBL" id="FNHE01000002">
    <property type="protein sequence ID" value="SDL82366.1"/>
    <property type="molecule type" value="Genomic_DNA"/>
</dbReference>
<evidence type="ECO:0000259" key="4">
    <source>
        <dbReference type="Pfam" id="PF13538"/>
    </source>
</evidence>
<dbReference type="InterPro" id="IPR027785">
    <property type="entry name" value="UvrD-like_helicase_C"/>
</dbReference>
<accession>A0A1G9N762</accession>
<dbReference type="Proteomes" id="UP000198680">
    <property type="component" value="Unassembled WGS sequence"/>
</dbReference>
<dbReference type="PANTHER" id="PTHR43788">
    <property type="entry name" value="DNA2/NAM7 HELICASE FAMILY MEMBER"/>
    <property type="match status" value="1"/>
</dbReference>
<evidence type="ECO:0000313" key="6">
    <source>
        <dbReference type="EMBL" id="SDL82366.1"/>
    </source>
</evidence>
<dbReference type="GO" id="GO:0006310">
    <property type="term" value="P:DNA recombination"/>
    <property type="evidence" value="ECO:0007669"/>
    <property type="project" value="TreeGrafter"/>
</dbReference>
<dbReference type="CDD" id="cd17933">
    <property type="entry name" value="DEXSc_RecD-like"/>
    <property type="match status" value="1"/>
</dbReference>
<dbReference type="InterPro" id="IPR027417">
    <property type="entry name" value="P-loop_NTPase"/>
</dbReference>
<feature type="region of interest" description="Disordered" evidence="3">
    <location>
        <begin position="191"/>
        <end position="212"/>
    </location>
</feature>
<name>A0A1G9N762_9ACTN</name>
<dbReference type="Gene3D" id="3.40.50.300">
    <property type="entry name" value="P-loop containing nucleotide triphosphate hydrolases"/>
    <property type="match status" value="2"/>
</dbReference>
<protein>
    <submittedName>
        <fullName evidence="6">Exodeoxyribonuclease V alpha subunit</fullName>
    </submittedName>
</protein>
<dbReference type="InterPro" id="IPR029493">
    <property type="entry name" value="RecD2-like_HHH"/>
</dbReference>
<dbReference type="Pfam" id="PF14490">
    <property type="entry name" value="HHH_RecD2"/>
    <property type="match status" value="1"/>
</dbReference>
<dbReference type="STRING" id="1137991.SAMN05660642_00921"/>
<dbReference type="AlphaFoldDB" id="A0A1G9N762"/>
<dbReference type="GO" id="GO:0009338">
    <property type="term" value="C:exodeoxyribonuclease V complex"/>
    <property type="evidence" value="ECO:0007669"/>
    <property type="project" value="TreeGrafter"/>
</dbReference>
<proteinExistence type="predicted"/>
<dbReference type="Gene3D" id="2.30.30.940">
    <property type="match status" value="1"/>
</dbReference>
<dbReference type="Pfam" id="PF13538">
    <property type="entry name" value="UvrD_C_2"/>
    <property type="match status" value="1"/>
</dbReference>
<dbReference type="Pfam" id="PF13604">
    <property type="entry name" value="AAA_30"/>
    <property type="match status" value="1"/>
</dbReference>
<feature type="domain" description="ATP-dependent RecD2 DNA helicase-like helix-hairpin-helix" evidence="5">
    <location>
        <begin position="72"/>
        <end position="160"/>
    </location>
</feature>
<evidence type="ECO:0000256" key="2">
    <source>
        <dbReference type="ARBA" id="ARBA00022840"/>
    </source>
</evidence>
<dbReference type="PANTHER" id="PTHR43788:SF6">
    <property type="entry name" value="DNA HELICASE B"/>
    <property type="match status" value="1"/>
</dbReference>
<dbReference type="CDD" id="cd18809">
    <property type="entry name" value="SF1_C_RecD"/>
    <property type="match status" value="1"/>
</dbReference>
<dbReference type="OrthoDB" id="9763659at2"/>
<evidence type="ECO:0000256" key="3">
    <source>
        <dbReference type="SAM" id="MobiDB-lite"/>
    </source>
</evidence>
<dbReference type="GO" id="GO:0005524">
    <property type="term" value="F:ATP binding"/>
    <property type="evidence" value="ECO:0007669"/>
    <property type="project" value="UniProtKB-KW"/>
</dbReference>
<dbReference type="SUPFAM" id="SSF52540">
    <property type="entry name" value="P-loop containing nucleoside triphosphate hydrolases"/>
    <property type="match status" value="1"/>
</dbReference>
<keyword evidence="1" id="KW-0547">Nucleotide-binding</keyword>
<evidence type="ECO:0000259" key="5">
    <source>
        <dbReference type="Pfam" id="PF14490"/>
    </source>
</evidence>
<feature type="domain" description="UvrD-like helicase C-terminal" evidence="4">
    <location>
        <begin position="571"/>
        <end position="619"/>
    </location>
</feature>
<dbReference type="RefSeq" id="WP_091214408.1">
    <property type="nucleotide sequence ID" value="NZ_FNHE01000002.1"/>
</dbReference>
<dbReference type="GO" id="GO:0017116">
    <property type="term" value="F:single-stranded DNA helicase activity"/>
    <property type="evidence" value="ECO:0007669"/>
    <property type="project" value="TreeGrafter"/>
</dbReference>
<keyword evidence="2" id="KW-0067">ATP-binding</keyword>
<dbReference type="InterPro" id="IPR050534">
    <property type="entry name" value="Coronavir_polyprotein_1ab"/>
</dbReference>
<reference evidence="7" key="1">
    <citation type="submission" date="2016-10" db="EMBL/GenBank/DDBJ databases">
        <authorList>
            <person name="Varghese N."/>
            <person name="Submissions S."/>
        </authorList>
    </citation>
    <scope>NUCLEOTIDE SEQUENCE [LARGE SCALE GENOMIC DNA]</scope>
    <source>
        <strain evidence="7">DSM 45419</strain>
    </source>
</reference>
<organism evidence="6 7">
    <name type="scientific">Geodermatophilus siccatus</name>
    <dbReference type="NCBI Taxonomy" id="1137991"/>
    <lineage>
        <taxon>Bacteria</taxon>
        <taxon>Bacillati</taxon>
        <taxon>Actinomycetota</taxon>
        <taxon>Actinomycetes</taxon>
        <taxon>Geodermatophilales</taxon>
        <taxon>Geodermatophilaceae</taxon>
        <taxon>Geodermatophilus</taxon>
    </lineage>
</organism>
<feature type="compositionally biased region" description="Acidic residues" evidence="3">
    <location>
        <begin position="200"/>
        <end position="212"/>
    </location>
</feature>
<evidence type="ECO:0000313" key="7">
    <source>
        <dbReference type="Proteomes" id="UP000198680"/>
    </source>
</evidence>
<sequence>MSAAPTTTTDPVFAAFCAAGLWPGLGKRAAAELPAAGITSPDDVTADRLLALPRVGRQRAERLFSSFLSAQPTYEVVALLVGAGLDAKLASTAADALGNDAARRLRDDPWALLGLTGVTLGDADRLAIAVLPGADRQDSRRGRAIVAQTLRTATRDGHTVLPADLVVAALRAEGVADPAAAIIAAVESGEVLEHEPPEPEHDEDADLDELPEPDPALRTLSLARYGMAEEAVAENVARLAATAERIADPAAVRSVAKGLDDAQKQAVAQVLGAGVSLLTGGPGTGKSRTVAAVVTLLRSKGTEVALAAPTGRAAKRLEELTDHPAVTVHRLLGAQGTSGGFARNEEWPLDADVVVVDEASMLDVELTAALLEACPDGTHLLLVGDPAQLPSIGPGHVLGDLIDSGAVPVTELTTLYRQAEGGAIARLANAVRAGQLPPVDSPDREVVVVPASGSAEAAKRVVQLVTDSIPRALGIDPATVQVVTPVHRGPAGTIELNKALKARLNPGEGTVWGFDVGDRVVATANHLDLEPIGFANGEVGVVTGTGDGTLDVDFASGPVTVTGSAMSDLRHGWAITVHRAQGSEWPGVVVVLPPEAGGMLSRPLVYTALTRAQRHLSVVHASGAALARAVSQVDVRPRRTRLARLLAENAGD</sequence>
<gene>
    <name evidence="6" type="ORF">SAMN05660642_00921</name>
</gene>
<evidence type="ECO:0000256" key="1">
    <source>
        <dbReference type="ARBA" id="ARBA00022741"/>
    </source>
</evidence>
<keyword evidence="7" id="KW-1185">Reference proteome</keyword>